<evidence type="ECO:0000256" key="1">
    <source>
        <dbReference type="ARBA" id="ARBA00004651"/>
    </source>
</evidence>
<feature type="transmembrane region" description="Helical" evidence="7">
    <location>
        <begin position="99"/>
        <end position="122"/>
    </location>
</feature>
<dbReference type="EMBL" id="JACXZA010000006">
    <property type="protein sequence ID" value="MBD3921658.1"/>
    <property type="molecule type" value="Genomic_DNA"/>
</dbReference>
<evidence type="ECO:0000256" key="3">
    <source>
        <dbReference type="ARBA" id="ARBA00022475"/>
    </source>
</evidence>
<dbReference type="RefSeq" id="WP_191205948.1">
    <property type="nucleotide sequence ID" value="NZ_JACXZA010000006.1"/>
</dbReference>
<accession>A0ABR8N0D2</accession>
<keyword evidence="3" id="KW-1003">Cell membrane</keyword>
<feature type="transmembrane region" description="Helical" evidence="7">
    <location>
        <begin position="51"/>
        <end position="78"/>
    </location>
</feature>
<keyword evidence="4 7" id="KW-0812">Transmembrane</keyword>
<keyword evidence="9" id="KW-0808">Transferase</keyword>
<feature type="domain" description="Acyltransferase 3" evidence="8">
    <location>
        <begin position="21"/>
        <end position="363"/>
    </location>
</feature>
<keyword evidence="9" id="KW-0012">Acyltransferase</keyword>
<dbReference type="Pfam" id="PF01757">
    <property type="entry name" value="Acyl_transf_3"/>
    <property type="match status" value="1"/>
</dbReference>
<sequence>MSAQPANTAVQLDRRDRLPEIPLVRAIAIVGVLCVHSTSNATVEMKNSGIYWLYNFINIMAKFGTPTFIFLSSFVLFYNYMNRPIGAGMLKSFYRKRAVGILIPYLVFSILYSIATHFVYYPDQSLGDAMHSFIIKVLTGKAYTHLYFVFINVQFYILFPLTLWLFQKRSNLVKWAVPIGLTVQWGFVILNKYGMQIANKGSWAPSYFSYYMLGAFIGIQYPRIKQWLASRSGQASPIALMAGGALVGAWLATGLAHVWVWYESRLNHAQYNSLLFECLWNAYTITSAVVLLGLAVLIARNGSKPLVRALTRLGTLSFGIYLLHPMLLLAYRHFPLHTGNSLLVHLWYAGGFVLALGGAWLIVGISARWLPFASVFFGQLPKRKKKAAVDNSHVTSYGVPLSR</sequence>
<dbReference type="PANTHER" id="PTHR40074">
    <property type="entry name" value="O-ACETYLTRANSFERASE WECH"/>
    <property type="match status" value="1"/>
</dbReference>
<feature type="transmembrane region" description="Helical" evidence="7">
    <location>
        <begin position="282"/>
        <end position="301"/>
    </location>
</feature>
<keyword evidence="5 7" id="KW-1133">Transmembrane helix</keyword>
<organism evidence="9 10">
    <name type="scientific">Paenibacillus terricola</name>
    <dbReference type="NCBI Taxonomy" id="2763503"/>
    <lineage>
        <taxon>Bacteria</taxon>
        <taxon>Bacillati</taxon>
        <taxon>Bacillota</taxon>
        <taxon>Bacilli</taxon>
        <taxon>Bacillales</taxon>
        <taxon>Paenibacillaceae</taxon>
        <taxon>Paenibacillus</taxon>
    </lineage>
</organism>
<feature type="transmembrane region" description="Helical" evidence="7">
    <location>
        <begin position="142"/>
        <end position="165"/>
    </location>
</feature>
<dbReference type="PANTHER" id="PTHR40074:SF2">
    <property type="entry name" value="O-ACETYLTRANSFERASE WECH"/>
    <property type="match status" value="1"/>
</dbReference>
<evidence type="ECO:0000256" key="5">
    <source>
        <dbReference type="ARBA" id="ARBA00022989"/>
    </source>
</evidence>
<reference evidence="9 10" key="1">
    <citation type="submission" date="2020-09" db="EMBL/GenBank/DDBJ databases">
        <title>Paenibacillus sp. strain PR3 16S rRNA gene Genome sequencing and assembly.</title>
        <authorList>
            <person name="Kim J."/>
        </authorList>
    </citation>
    <scope>NUCLEOTIDE SEQUENCE [LARGE SCALE GENOMIC DNA]</scope>
    <source>
        <strain evidence="9 10">PR3</strain>
    </source>
</reference>
<dbReference type="GO" id="GO:0016746">
    <property type="term" value="F:acyltransferase activity"/>
    <property type="evidence" value="ECO:0007669"/>
    <property type="project" value="UniProtKB-KW"/>
</dbReference>
<feature type="transmembrane region" description="Helical" evidence="7">
    <location>
        <begin position="172"/>
        <end position="190"/>
    </location>
</feature>
<dbReference type="Proteomes" id="UP000609346">
    <property type="component" value="Unassembled WGS sequence"/>
</dbReference>
<keyword evidence="10" id="KW-1185">Reference proteome</keyword>
<feature type="transmembrane region" description="Helical" evidence="7">
    <location>
        <begin position="240"/>
        <end position="262"/>
    </location>
</feature>
<protein>
    <submittedName>
        <fullName evidence="9">Acyltransferase</fullName>
    </submittedName>
</protein>
<evidence type="ECO:0000313" key="10">
    <source>
        <dbReference type="Proteomes" id="UP000609346"/>
    </source>
</evidence>
<feature type="transmembrane region" description="Helical" evidence="7">
    <location>
        <begin position="202"/>
        <end position="219"/>
    </location>
</feature>
<comment type="subcellular location">
    <subcellularLocation>
        <location evidence="1">Cell membrane</location>
        <topology evidence="1">Multi-pass membrane protein</topology>
    </subcellularLocation>
</comment>
<feature type="transmembrane region" description="Helical" evidence="7">
    <location>
        <begin position="346"/>
        <end position="377"/>
    </location>
</feature>
<name>A0ABR8N0D2_9BACL</name>
<comment type="caution">
    <text evidence="9">The sequence shown here is derived from an EMBL/GenBank/DDBJ whole genome shotgun (WGS) entry which is preliminary data.</text>
</comment>
<feature type="transmembrane region" description="Helical" evidence="7">
    <location>
        <begin position="313"/>
        <end position="334"/>
    </location>
</feature>
<evidence type="ECO:0000256" key="4">
    <source>
        <dbReference type="ARBA" id="ARBA00022692"/>
    </source>
</evidence>
<gene>
    <name evidence="9" type="ORF">H8B09_23010</name>
</gene>
<evidence type="ECO:0000256" key="7">
    <source>
        <dbReference type="SAM" id="Phobius"/>
    </source>
</evidence>
<proteinExistence type="inferred from homology"/>
<evidence type="ECO:0000313" key="9">
    <source>
        <dbReference type="EMBL" id="MBD3921658.1"/>
    </source>
</evidence>
<keyword evidence="6 7" id="KW-0472">Membrane</keyword>
<dbReference type="InterPro" id="IPR002656">
    <property type="entry name" value="Acyl_transf_3_dom"/>
</dbReference>
<evidence type="ECO:0000256" key="2">
    <source>
        <dbReference type="ARBA" id="ARBA00007400"/>
    </source>
</evidence>
<comment type="similarity">
    <text evidence="2">Belongs to the acyltransferase 3 family.</text>
</comment>
<evidence type="ECO:0000256" key="6">
    <source>
        <dbReference type="ARBA" id="ARBA00023136"/>
    </source>
</evidence>
<feature type="transmembrane region" description="Helical" evidence="7">
    <location>
        <begin position="21"/>
        <end position="39"/>
    </location>
</feature>
<evidence type="ECO:0000259" key="8">
    <source>
        <dbReference type="Pfam" id="PF01757"/>
    </source>
</evidence>